<sequence length="75" mass="8475">MAKKETSKPAEAPVEKDFTFDIPQNVARDFKLDVEQYNGMVGSRSAEVSKQGIESGENEFSIKNAEMRWFAAKKM</sequence>
<accession>A0A392SWW2</accession>
<dbReference type="Proteomes" id="UP000265520">
    <property type="component" value="Unassembled WGS sequence"/>
</dbReference>
<evidence type="ECO:0000313" key="1">
    <source>
        <dbReference type="EMBL" id="MCI53341.1"/>
    </source>
</evidence>
<organism evidence="1 2">
    <name type="scientific">Trifolium medium</name>
    <dbReference type="NCBI Taxonomy" id="97028"/>
    <lineage>
        <taxon>Eukaryota</taxon>
        <taxon>Viridiplantae</taxon>
        <taxon>Streptophyta</taxon>
        <taxon>Embryophyta</taxon>
        <taxon>Tracheophyta</taxon>
        <taxon>Spermatophyta</taxon>
        <taxon>Magnoliopsida</taxon>
        <taxon>eudicotyledons</taxon>
        <taxon>Gunneridae</taxon>
        <taxon>Pentapetalae</taxon>
        <taxon>rosids</taxon>
        <taxon>fabids</taxon>
        <taxon>Fabales</taxon>
        <taxon>Fabaceae</taxon>
        <taxon>Papilionoideae</taxon>
        <taxon>50 kb inversion clade</taxon>
        <taxon>NPAAA clade</taxon>
        <taxon>Hologalegina</taxon>
        <taxon>IRL clade</taxon>
        <taxon>Trifolieae</taxon>
        <taxon>Trifolium</taxon>
    </lineage>
</organism>
<evidence type="ECO:0000313" key="2">
    <source>
        <dbReference type="Proteomes" id="UP000265520"/>
    </source>
</evidence>
<keyword evidence="2" id="KW-1185">Reference proteome</keyword>
<proteinExistence type="predicted"/>
<feature type="non-terminal residue" evidence="1">
    <location>
        <position position="75"/>
    </location>
</feature>
<comment type="caution">
    <text evidence="1">The sequence shown here is derived from an EMBL/GenBank/DDBJ whole genome shotgun (WGS) entry which is preliminary data.</text>
</comment>
<dbReference type="EMBL" id="LXQA010461802">
    <property type="protein sequence ID" value="MCI53341.1"/>
    <property type="molecule type" value="Genomic_DNA"/>
</dbReference>
<reference evidence="1 2" key="1">
    <citation type="journal article" date="2018" name="Front. Plant Sci.">
        <title>Red Clover (Trifolium pratense) and Zigzag Clover (T. medium) - A Picture of Genomic Similarities and Differences.</title>
        <authorList>
            <person name="Dluhosova J."/>
            <person name="Istvanek J."/>
            <person name="Nedelnik J."/>
            <person name="Repkova J."/>
        </authorList>
    </citation>
    <scope>NUCLEOTIDE SEQUENCE [LARGE SCALE GENOMIC DNA]</scope>
    <source>
        <strain evidence="2">cv. 10/8</strain>
        <tissue evidence="1">Leaf</tissue>
    </source>
</reference>
<dbReference type="AlphaFoldDB" id="A0A392SWW2"/>
<name>A0A392SWW2_9FABA</name>
<protein>
    <submittedName>
        <fullName evidence="1">WEB family protein</fullName>
    </submittedName>
</protein>